<dbReference type="InterPro" id="IPR003568">
    <property type="entry name" value="Cyt_c_biogenesis_CcmF"/>
</dbReference>
<evidence type="ECO:0000313" key="14">
    <source>
        <dbReference type="Proteomes" id="UP000016762"/>
    </source>
</evidence>
<feature type="transmembrane region" description="Helical" evidence="10">
    <location>
        <begin position="419"/>
        <end position="438"/>
    </location>
</feature>
<dbReference type="PANTHER" id="PTHR43653:SF1">
    <property type="entry name" value="CYTOCHROME C-TYPE BIOGENESIS PROTEIN CCMF"/>
    <property type="match status" value="1"/>
</dbReference>
<feature type="transmembrane region" description="Helical" evidence="10">
    <location>
        <begin position="343"/>
        <end position="367"/>
    </location>
</feature>
<feature type="transmembrane region" description="Helical" evidence="10">
    <location>
        <begin position="264"/>
        <end position="283"/>
    </location>
</feature>
<dbReference type="eggNOG" id="COG1138">
    <property type="taxonomic scope" value="Bacteria"/>
</dbReference>
<feature type="domain" description="Cytochrome c-type biogenesis protein CcmF C-terminal" evidence="12">
    <location>
        <begin position="306"/>
        <end position="636"/>
    </location>
</feature>
<feature type="transmembrane region" description="Helical" evidence="10">
    <location>
        <begin position="86"/>
        <end position="104"/>
    </location>
</feature>
<feature type="transmembrane region" description="Helical" evidence="10">
    <location>
        <begin position="610"/>
        <end position="635"/>
    </location>
</feature>
<dbReference type="EMBL" id="AWXE01000001">
    <property type="protein sequence ID" value="ERL47749.1"/>
    <property type="molecule type" value="Genomic_DNA"/>
</dbReference>
<dbReference type="EC" id="2.5.1.31" evidence="13"/>
<dbReference type="GO" id="GO:0008834">
    <property type="term" value="F:ditrans,polycis-undecaprenyl-diphosphate synthase [(2E,6E)-farnesyl-diphosphate specific] activity"/>
    <property type="evidence" value="ECO:0007669"/>
    <property type="project" value="UniProtKB-EC"/>
</dbReference>
<dbReference type="PRINTS" id="PR01410">
    <property type="entry name" value="CCBIOGENESIS"/>
</dbReference>
<dbReference type="STRING" id="1397666.RS24_00724"/>
<keyword evidence="14" id="KW-1185">Reference proteome</keyword>
<evidence type="ECO:0000256" key="7">
    <source>
        <dbReference type="ARBA" id="ARBA00022989"/>
    </source>
</evidence>
<evidence type="ECO:0000256" key="3">
    <source>
        <dbReference type="ARBA" id="ARBA00022475"/>
    </source>
</evidence>
<name>U2WE34_9PROT</name>
<organism evidence="13 14">
    <name type="scientific">Candidatus Micropelagius thuwalensis</name>
    <dbReference type="NCBI Taxonomy" id="1397666"/>
    <lineage>
        <taxon>Bacteria</taxon>
        <taxon>Pseudomonadati</taxon>
        <taxon>Pseudomonadota</taxon>
        <taxon>Alphaproteobacteria</taxon>
        <taxon>PS1 clade</taxon>
        <taxon>Candidatus Micropelagius</taxon>
    </lineage>
</organism>
<evidence type="ECO:0000259" key="11">
    <source>
        <dbReference type="Pfam" id="PF01578"/>
    </source>
</evidence>
<dbReference type="Pfam" id="PF01578">
    <property type="entry name" value="Cytochrom_C_asm"/>
    <property type="match status" value="1"/>
</dbReference>
<accession>U2WE34</accession>
<evidence type="ECO:0000256" key="9">
    <source>
        <dbReference type="ARBA" id="ARBA00037230"/>
    </source>
</evidence>
<evidence type="ECO:0000313" key="13">
    <source>
        <dbReference type="EMBL" id="ERL47749.1"/>
    </source>
</evidence>
<feature type="transmembrane region" description="Helical" evidence="10">
    <location>
        <begin position="303"/>
        <end position="322"/>
    </location>
</feature>
<feature type="domain" description="Cytochrome c assembly protein" evidence="11">
    <location>
        <begin position="80"/>
        <end position="286"/>
    </location>
</feature>
<dbReference type="InterPro" id="IPR003567">
    <property type="entry name" value="Cyt_c_biogenesis"/>
</dbReference>
<feature type="transmembrane region" description="Helical" evidence="10">
    <location>
        <begin position="28"/>
        <end position="50"/>
    </location>
</feature>
<keyword evidence="6" id="KW-0201">Cytochrome c-type biogenesis</keyword>
<reference evidence="13 14" key="1">
    <citation type="journal article" date="2014" name="FEMS Microbiol. Ecol.">
        <title>Genomic differentiation among two strains of the PS1 clade isolated from geographically separated marine habitats.</title>
        <authorList>
            <person name="Jimenez-Infante F."/>
            <person name="Ngugi D.K."/>
            <person name="Alam I."/>
            <person name="Rashid M."/>
            <person name="Baalawi W."/>
            <person name="Kamau A.A."/>
            <person name="Bajic V.B."/>
            <person name="Stingl U."/>
        </authorList>
    </citation>
    <scope>NUCLEOTIDE SEQUENCE [LARGE SCALE GENOMIC DNA]</scope>
    <source>
        <strain evidence="13 14">RS24</strain>
    </source>
</reference>
<evidence type="ECO:0000256" key="4">
    <source>
        <dbReference type="ARBA" id="ARBA00022519"/>
    </source>
</evidence>
<evidence type="ECO:0000256" key="10">
    <source>
        <dbReference type="SAM" id="Phobius"/>
    </source>
</evidence>
<dbReference type="InterPro" id="IPR002541">
    <property type="entry name" value="Cyt_c_assembly"/>
</dbReference>
<dbReference type="GO" id="GO:0005886">
    <property type="term" value="C:plasma membrane"/>
    <property type="evidence" value="ECO:0007669"/>
    <property type="project" value="UniProtKB-SubCell"/>
</dbReference>
<feature type="transmembrane region" description="Helical" evidence="10">
    <location>
        <begin position="116"/>
        <end position="134"/>
    </location>
</feature>
<feature type="transmembrane region" description="Helical" evidence="10">
    <location>
        <begin position="387"/>
        <end position="407"/>
    </location>
</feature>
<protein>
    <submittedName>
        <fullName evidence="13">Undecaprenyl diphosphate synthase protein</fullName>
        <ecNumber evidence="13">2.5.1.31</ecNumber>
    </submittedName>
</protein>
<evidence type="ECO:0000256" key="8">
    <source>
        <dbReference type="ARBA" id="ARBA00023136"/>
    </source>
</evidence>
<dbReference type="GO" id="GO:0015232">
    <property type="term" value="F:heme transmembrane transporter activity"/>
    <property type="evidence" value="ECO:0007669"/>
    <property type="project" value="InterPro"/>
</dbReference>
<keyword evidence="7 10" id="KW-1133">Transmembrane helix</keyword>
<comment type="similarity">
    <text evidence="2">Belongs to the CcmF/CycK/Ccl1/NrfE/CcsA family.</text>
</comment>
<dbReference type="AlphaFoldDB" id="U2WE34"/>
<evidence type="ECO:0000259" key="12">
    <source>
        <dbReference type="Pfam" id="PF16327"/>
    </source>
</evidence>
<dbReference type="Pfam" id="PF16327">
    <property type="entry name" value="CcmF_C"/>
    <property type="match status" value="1"/>
</dbReference>
<keyword evidence="3" id="KW-1003">Cell membrane</keyword>
<feature type="transmembrane region" description="Helical" evidence="10">
    <location>
        <begin position="444"/>
        <end position="463"/>
    </location>
</feature>
<dbReference type="InterPro" id="IPR032523">
    <property type="entry name" value="CcmF_C"/>
</dbReference>
<keyword evidence="8 10" id="KW-0472">Membrane</keyword>
<evidence type="ECO:0000256" key="6">
    <source>
        <dbReference type="ARBA" id="ARBA00022748"/>
    </source>
</evidence>
<feature type="transmembrane region" description="Helical" evidence="10">
    <location>
        <begin position="166"/>
        <end position="186"/>
    </location>
</feature>
<dbReference type="NCBIfam" id="NF007691">
    <property type="entry name" value="PRK10369.1"/>
    <property type="match status" value="1"/>
</dbReference>
<dbReference type="GO" id="GO:0017004">
    <property type="term" value="P:cytochrome complex assembly"/>
    <property type="evidence" value="ECO:0007669"/>
    <property type="project" value="UniProtKB-KW"/>
</dbReference>
<dbReference type="PANTHER" id="PTHR43653">
    <property type="entry name" value="CYTOCHROME C ASSEMBLY PROTEIN-RELATED"/>
    <property type="match status" value="1"/>
</dbReference>
<sequence length="657" mass="70809">MILAFCVALVQSILPLYGAHRDRQAFVIIAAPAAKLQFILLLWAFAVLTIKFVQSDFSLWLVTANSHADKPFIYRLTGVWGNHEGSMLLWILMLAAYGAGIAQFGKSIPDALKARVLGVQGLIGVAFLAFSLFTSNPFARLTSPPFEGNGLNPILQDPALAVHPPLLYAGYVGFSLAFSFSVAALLSGKISPDWAKWVRPWTLLAWLSLTLGIAVGSFWAYYELGWGGFWFWDPVENASFMPWLAGTALLHSALVTARRNTLHSWTMLLAILTFGLCIAGTFLVRSGVLTSVHAFATDPTRGVFILMILGVLVGGALLLFAMRSVGLSSADKNVPFQPVSREGALILNNVFLASATATVFLGTIYPLVIDAFGLGKISVGAPYYNAVFVPLITPLLMLMPLGPLAGWGQFEIPTVLKKLTMAFVLAVLGGLTVLIMSAGHQGGAALGVGLALWLMLGALADLAKKIRVDTMPLGRLPKNILKLPFQQWGSVLAHGGLGIMILGIVGTTAWRSEVVQAVTPGAVMEISGYEVTFEGETSVSGENYIAEQGEFSVRRGGADITILKPEKRFYTVERQSTTEAAILKNLSGHLYIVIADETIRDGMASRVVRIWYHPLVAFIWIGGLIMALGGVAALTRREVKSLAERHDEFSNDPPPGI</sequence>
<dbReference type="Proteomes" id="UP000016762">
    <property type="component" value="Unassembled WGS sequence"/>
</dbReference>
<feature type="transmembrane region" description="Helical" evidence="10">
    <location>
        <begin position="240"/>
        <end position="257"/>
    </location>
</feature>
<feature type="transmembrane region" description="Helical" evidence="10">
    <location>
        <begin position="198"/>
        <end position="220"/>
    </location>
</feature>
<evidence type="ECO:0000256" key="5">
    <source>
        <dbReference type="ARBA" id="ARBA00022692"/>
    </source>
</evidence>
<gene>
    <name evidence="13" type="ORF">RS24_00724</name>
</gene>
<evidence type="ECO:0000256" key="2">
    <source>
        <dbReference type="ARBA" id="ARBA00009186"/>
    </source>
</evidence>
<keyword evidence="4" id="KW-0997">Cell inner membrane</keyword>
<comment type="function">
    <text evidence="9">Required for the biogenesis of c-type cytochromes. Possible subunit of a heme lyase.</text>
</comment>
<dbReference type="PRINTS" id="PR01411">
    <property type="entry name" value="CCMFBIOGNSIS"/>
</dbReference>
<evidence type="ECO:0000256" key="1">
    <source>
        <dbReference type="ARBA" id="ARBA00004429"/>
    </source>
</evidence>
<comment type="caution">
    <text evidence="13">The sequence shown here is derived from an EMBL/GenBank/DDBJ whole genome shotgun (WGS) entry which is preliminary data.</text>
</comment>
<feature type="transmembrane region" description="Helical" evidence="10">
    <location>
        <begin position="488"/>
        <end position="510"/>
    </location>
</feature>
<keyword evidence="5 10" id="KW-0812">Transmembrane</keyword>
<keyword evidence="13" id="KW-0808">Transferase</keyword>
<dbReference type="PATRIC" id="fig|1397666.3.peg.656"/>
<comment type="subcellular location">
    <subcellularLocation>
        <location evidence="1">Cell inner membrane</location>
        <topology evidence="1">Multi-pass membrane protein</topology>
    </subcellularLocation>
</comment>
<dbReference type="GO" id="GO:0020037">
    <property type="term" value="F:heme binding"/>
    <property type="evidence" value="ECO:0007669"/>
    <property type="project" value="InterPro"/>
</dbReference>
<dbReference type="NCBIfam" id="TIGR00353">
    <property type="entry name" value="nrfE"/>
    <property type="match status" value="1"/>
</dbReference>
<proteinExistence type="inferred from homology"/>